<feature type="transmembrane region" description="Helical" evidence="1">
    <location>
        <begin position="100"/>
        <end position="121"/>
    </location>
</feature>
<feature type="transmembrane region" description="Helical" evidence="1">
    <location>
        <begin position="200"/>
        <end position="219"/>
    </location>
</feature>
<keyword evidence="1" id="KW-0472">Membrane</keyword>
<comment type="caution">
    <text evidence="2">The sequence shown here is derived from an EMBL/GenBank/DDBJ whole genome shotgun (WGS) entry which is preliminary data.</text>
</comment>
<gene>
    <name evidence="2" type="ORF">ETU37_12190</name>
</gene>
<feature type="transmembrane region" description="Helical" evidence="1">
    <location>
        <begin position="178"/>
        <end position="194"/>
    </location>
</feature>
<proteinExistence type="predicted"/>
<evidence type="ECO:0000256" key="1">
    <source>
        <dbReference type="SAM" id="Phobius"/>
    </source>
</evidence>
<keyword evidence="1" id="KW-1133">Transmembrane helix</keyword>
<dbReference type="OrthoDB" id="5143651at2"/>
<feature type="transmembrane region" description="Helical" evidence="1">
    <location>
        <begin position="74"/>
        <end position="93"/>
    </location>
</feature>
<protein>
    <recommendedName>
        <fullName evidence="4">DUF4386 family protein</fullName>
    </recommendedName>
</protein>
<keyword evidence="3" id="KW-1185">Reference proteome</keyword>
<dbReference type="RefSeq" id="WP_129987596.1">
    <property type="nucleotide sequence ID" value="NZ_SDPU01000022.1"/>
</dbReference>
<dbReference type="EMBL" id="SDPU01000022">
    <property type="protein sequence ID" value="RYU12008.1"/>
    <property type="molecule type" value="Genomic_DNA"/>
</dbReference>
<feature type="transmembrane region" description="Helical" evidence="1">
    <location>
        <begin position="27"/>
        <end position="46"/>
    </location>
</feature>
<name>A0A4Q5J2T8_9ACTN</name>
<evidence type="ECO:0000313" key="2">
    <source>
        <dbReference type="EMBL" id="RYU12008.1"/>
    </source>
</evidence>
<dbReference type="AlphaFoldDB" id="A0A4Q5J2T8"/>
<reference evidence="2 3" key="1">
    <citation type="submission" date="2019-01" db="EMBL/GenBank/DDBJ databases">
        <title>Nocardioides guangzhouensis sp. nov., an actinobacterium isolated from soil.</title>
        <authorList>
            <person name="Fu Y."/>
            <person name="Cai Y."/>
            <person name="Lin Z."/>
            <person name="Chen P."/>
        </authorList>
    </citation>
    <scope>NUCLEOTIDE SEQUENCE [LARGE SCALE GENOMIC DNA]</scope>
    <source>
        <strain evidence="2 3">NBRC 105384</strain>
    </source>
</reference>
<organism evidence="2 3">
    <name type="scientific">Nocardioides iriomotensis</name>
    <dbReference type="NCBI Taxonomy" id="715784"/>
    <lineage>
        <taxon>Bacteria</taxon>
        <taxon>Bacillati</taxon>
        <taxon>Actinomycetota</taxon>
        <taxon>Actinomycetes</taxon>
        <taxon>Propionibacteriales</taxon>
        <taxon>Nocardioidaceae</taxon>
        <taxon>Nocardioides</taxon>
    </lineage>
</organism>
<accession>A0A4Q5J2T8</accession>
<keyword evidence="1" id="KW-0812">Transmembrane</keyword>
<feature type="transmembrane region" description="Helical" evidence="1">
    <location>
        <begin position="153"/>
        <end position="171"/>
    </location>
</feature>
<dbReference type="Proteomes" id="UP000291189">
    <property type="component" value="Unassembled WGS sequence"/>
</dbReference>
<evidence type="ECO:0000313" key="3">
    <source>
        <dbReference type="Proteomes" id="UP000291189"/>
    </source>
</evidence>
<sequence>MTTVQTAPPSTTTTATTSSSALSARRAFLVAAPVLAGLFAIVGAYADPGAGVMGQEMWKIYAANPDPLQFKSLGFHWSYAFWIAPALLIAPYVRGRGAWLANVTALVGFVGMTTLPGMLFIDWYDSALGAMYGVDAVQAVQDTMMNEMWGPRVFQLPGLVGFMLSLPLVALTLWRARLVKWWAIVPVVAGILAFMLSNVMWWGCAITTVCFAVFSVILAKATRP</sequence>
<evidence type="ECO:0008006" key="4">
    <source>
        <dbReference type="Google" id="ProtNLM"/>
    </source>
</evidence>